<dbReference type="Proteomes" id="UP000061348">
    <property type="component" value="Unassembled WGS sequence"/>
</dbReference>
<evidence type="ECO:0000313" key="3">
    <source>
        <dbReference type="Proteomes" id="UP000061348"/>
    </source>
</evidence>
<evidence type="ECO:0000256" key="1">
    <source>
        <dbReference type="SAM" id="MobiDB-lite"/>
    </source>
</evidence>
<feature type="compositionally biased region" description="Low complexity" evidence="1">
    <location>
        <begin position="135"/>
        <end position="147"/>
    </location>
</feature>
<gene>
    <name evidence="2" type="ORF">PFLmoz3_00027</name>
</gene>
<organism evidence="2 3">
    <name type="scientific">Pseudomonas fluorescens</name>
    <dbReference type="NCBI Taxonomy" id="294"/>
    <lineage>
        <taxon>Bacteria</taxon>
        <taxon>Pseudomonadati</taxon>
        <taxon>Pseudomonadota</taxon>
        <taxon>Gammaproteobacteria</taxon>
        <taxon>Pseudomonadales</taxon>
        <taxon>Pseudomonadaceae</taxon>
        <taxon>Pseudomonas</taxon>
    </lineage>
</organism>
<name>A0A109LMH8_PSEFL</name>
<protein>
    <submittedName>
        <fullName evidence="2">Uncharacterized protein</fullName>
    </submittedName>
</protein>
<feature type="region of interest" description="Disordered" evidence="1">
    <location>
        <begin position="129"/>
        <end position="158"/>
    </location>
</feature>
<sequence length="158" mass="16635">MTSSRAFSSEALGRSLNSRARTLSSLIELSSTTLHAAASVAAERSRSFRLRMRAFLSAFSALLNRSRNSASRTSRASSCAVASRHRANATSVAIRRDAGSRLIAVTLAVLAKRARAAIRLGGMCAAAGKAMPMPRTSSSRRSARISAGPLTITGPERS</sequence>
<dbReference type="EMBL" id="LCYA01000001">
    <property type="protein sequence ID" value="KWV90338.1"/>
    <property type="molecule type" value="Genomic_DNA"/>
</dbReference>
<comment type="caution">
    <text evidence="2">The sequence shown here is derived from an EMBL/GenBank/DDBJ whole genome shotgun (WGS) entry which is preliminary data.</text>
</comment>
<proteinExistence type="predicted"/>
<accession>A0A109LMH8</accession>
<evidence type="ECO:0000313" key="2">
    <source>
        <dbReference type="EMBL" id="KWV90338.1"/>
    </source>
</evidence>
<dbReference type="AlphaFoldDB" id="A0A109LMH8"/>
<reference evidence="2 3" key="1">
    <citation type="submission" date="2015-05" db="EMBL/GenBank/DDBJ databases">
        <title>A genomic and transcriptomic approach to investigate the blue pigment phenotype in Pseudomonas fluorescens.</title>
        <authorList>
            <person name="Andreani N.A."/>
            <person name="Cardazzo B."/>
        </authorList>
    </citation>
    <scope>NUCLEOTIDE SEQUENCE [LARGE SCALE GENOMIC DNA]</scope>
    <source>
        <strain evidence="2 3">Ps_22</strain>
    </source>
</reference>